<feature type="transmembrane region" description="Helical" evidence="13">
    <location>
        <begin position="51"/>
        <end position="72"/>
    </location>
</feature>
<evidence type="ECO:0000256" key="7">
    <source>
        <dbReference type="ARBA" id="ARBA00022737"/>
    </source>
</evidence>
<dbReference type="EMBL" id="BQKI01000012">
    <property type="protein sequence ID" value="GJN06469.1"/>
    <property type="molecule type" value="Genomic_DNA"/>
</dbReference>
<evidence type="ECO:0000256" key="13">
    <source>
        <dbReference type="SAM" id="Phobius"/>
    </source>
</evidence>
<gene>
    <name evidence="14" type="primary">ga24198</name>
    <name evidence="14" type="ORF">PR202_ga24198</name>
</gene>
<evidence type="ECO:0000256" key="5">
    <source>
        <dbReference type="ARBA" id="ARBA00022597"/>
    </source>
</evidence>
<dbReference type="FunFam" id="1.20.1280.290:FF:000001">
    <property type="entry name" value="Bidirectional sugar transporter SWEET"/>
    <property type="match status" value="1"/>
</dbReference>
<reference evidence="14" key="2">
    <citation type="submission" date="2021-12" db="EMBL/GenBank/DDBJ databases">
        <title>Resequencing data analysis of finger millet.</title>
        <authorList>
            <person name="Hatakeyama M."/>
            <person name="Aluri S."/>
            <person name="Balachadran M.T."/>
            <person name="Sivarajan S.R."/>
            <person name="Poveda L."/>
            <person name="Shimizu-Inatsugi R."/>
            <person name="Schlapbach R."/>
            <person name="Sreeman S.M."/>
            <person name="Shimizu K.K."/>
        </authorList>
    </citation>
    <scope>NUCLEOTIDE SEQUENCE</scope>
</reference>
<dbReference type="Gene3D" id="1.20.1280.290">
    <property type="match status" value="2"/>
</dbReference>
<keyword evidence="4" id="KW-1003">Cell membrane</keyword>
<evidence type="ECO:0000256" key="2">
    <source>
        <dbReference type="ARBA" id="ARBA00007809"/>
    </source>
</evidence>
<feature type="transmembrane region" description="Helical" evidence="13">
    <location>
        <begin position="130"/>
        <end position="149"/>
    </location>
</feature>
<evidence type="ECO:0000256" key="9">
    <source>
        <dbReference type="ARBA" id="ARBA00023136"/>
    </source>
</evidence>
<evidence type="ECO:0000256" key="3">
    <source>
        <dbReference type="ARBA" id="ARBA00022448"/>
    </source>
</evidence>
<comment type="subunit">
    <text evidence="11">Forms homooligomers and/or heterooligomers.</text>
</comment>
<keyword evidence="9 13" id="KW-0472">Membrane</keyword>
<feature type="transmembrane region" description="Helical" evidence="13">
    <location>
        <begin position="21"/>
        <end position="39"/>
    </location>
</feature>
<keyword evidence="8 13" id="KW-1133">Transmembrane helix</keyword>
<dbReference type="GO" id="GO:0005886">
    <property type="term" value="C:plasma membrane"/>
    <property type="evidence" value="ECO:0007669"/>
    <property type="project" value="UniProtKB-SubCell"/>
</dbReference>
<sequence length="208" mass="23506">MLHRLTFRRVVKKGNVEEFSCVPYILALFNCLLYTWYGLPVVSSGWENLPVSTINGLGILLEIAFISIYIWFAPREKKATCFSSFLIHTHHMRKVVVGSVGLVASVSMYSSPMVAAKQVITTKSVEFMPFYLSLFSFLSSALWMIYGLLGKDLFIASPNFIGCPMGLLQLVLYCIYRRSDEAPEKPRDMEQEDGLKVVTGRKPEAQTK</sequence>
<evidence type="ECO:0008006" key="16">
    <source>
        <dbReference type="Google" id="ProtNLM"/>
    </source>
</evidence>
<dbReference type="InterPro" id="IPR004316">
    <property type="entry name" value="SWEET_rpt"/>
</dbReference>
<dbReference type="Pfam" id="PF03083">
    <property type="entry name" value="MtN3_slv"/>
    <property type="match status" value="2"/>
</dbReference>
<comment type="caution">
    <text evidence="14">The sequence shown here is derived from an EMBL/GenBank/DDBJ whole genome shotgun (WGS) entry which is preliminary data.</text>
</comment>
<protein>
    <recommendedName>
        <fullName evidence="16">Bidirectional sugar transporter SWEET</fullName>
    </recommendedName>
</protein>
<reference evidence="14" key="1">
    <citation type="journal article" date="2018" name="DNA Res.">
        <title>Multiple hybrid de novo genome assembly of finger millet, an orphan allotetraploid crop.</title>
        <authorList>
            <person name="Hatakeyama M."/>
            <person name="Aluri S."/>
            <person name="Balachadran M.T."/>
            <person name="Sivarajan S.R."/>
            <person name="Patrignani A."/>
            <person name="Gruter S."/>
            <person name="Poveda L."/>
            <person name="Shimizu-Inatsugi R."/>
            <person name="Baeten J."/>
            <person name="Francoijs K.J."/>
            <person name="Nataraja K.N."/>
            <person name="Reddy Y.A.N."/>
            <person name="Phadnis S."/>
            <person name="Ravikumar R.L."/>
            <person name="Schlapbach R."/>
            <person name="Sreeman S.M."/>
            <person name="Shimizu K.K."/>
        </authorList>
    </citation>
    <scope>NUCLEOTIDE SEQUENCE</scope>
</reference>
<comment type="subcellular location">
    <subcellularLocation>
        <location evidence="1">Cell membrane</location>
        <topology evidence="1">Multi-pass membrane protein</topology>
    </subcellularLocation>
</comment>
<comment type="function">
    <text evidence="10">Mediates both low-affinity uptake and efflux of sugar across the plasma membrane.</text>
</comment>
<dbReference type="PANTHER" id="PTHR10791">
    <property type="entry name" value="RAG1-ACTIVATING PROTEIN 1"/>
    <property type="match status" value="1"/>
</dbReference>
<dbReference type="Proteomes" id="UP001054889">
    <property type="component" value="Unassembled WGS sequence"/>
</dbReference>
<evidence type="ECO:0000313" key="14">
    <source>
        <dbReference type="EMBL" id="GJN06469.1"/>
    </source>
</evidence>
<dbReference type="PANTHER" id="PTHR10791:SF28">
    <property type="entry name" value="BIDIRECTIONAL SUGAR TRANSPORTER SWEET3"/>
    <property type="match status" value="1"/>
</dbReference>
<keyword evidence="5" id="KW-0762">Sugar transport</keyword>
<keyword evidence="15" id="KW-1185">Reference proteome</keyword>
<evidence type="ECO:0000256" key="4">
    <source>
        <dbReference type="ARBA" id="ARBA00022475"/>
    </source>
</evidence>
<evidence type="ECO:0000256" key="1">
    <source>
        <dbReference type="ARBA" id="ARBA00004651"/>
    </source>
</evidence>
<evidence type="ECO:0000256" key="11">
    <source>
        <dbReference type="ARBA" id="ARBA00038715"/>
    </source>
</evidence>
<evidence type="ECO:0000256" key="6">
    <source>
        <dbReference type="ARBA" id="ARBA00022692"/>
    </source>
</evidence>
<organism evidence="14 15">
    <name type="scientific">Eleusine coracana subsp. coracana</name>
    <dbReference type="NCBI Taxonomy" id="191504"/>
    <lineage>
        <taxon>Eukaryota</taxon>
        <taxon>Viridiplantae</taxon>
        <taxon>Streptophyta</taxon>
        <taxon>Embryophyta</taxon>
        <taxon>Tracheophyta</taxon>
        <taxon>Spermatophyta</taxon>
        <taxon>Magnoliopsida</taxon>
        <taxon>Liliopsida</taxon>
        <taxon>Poales</taxon>
        <taxon>Poaceae</taxon>
        <taxon>PACMAD clade</taxon>
        <taxon>Chloridoideae</taxon>
        <taxon>Cynodonteae</taxon>
        <taxon>Eleusininae</taxon>
        <taxon>Eleusine</taxon>
    </lineage>
</organism>
<feature type="region of interest" description="Disordered" evidence="12">
    <location>
        <begin position="183"/>
        <end position="208"/>
    </location>
</feature>
<dbReference type="FunFam" id="1.20.1280.290:FF:000002">
    <property type="entry name" value="Bidirectional sugar transporter SWEET"/>
    <property type="match status" value="1"/>
</dbReference>
<evidence type="ECO:0000256" key="12">
    <source>
        <dbReference type="SAM" id="MobiDB-lite"/>
    </source>
</evidence>
<dbReference type="AlphaFoldDB" id="A0AAV5D868"/>
<proteinExistence type="inferred from homology"/>
<keyword evidence="3" id="KW-0813">Transport</keyword>
<evidence type="ECO:0000256" key="8">
    <source>
        <dbReference type="ARBA" id="ARBA00022989"/>
    </source>
</evidence>
<name>A0AAV5D868_ELECO</name>
<evidence type="ECO:0000256" key="10">
    <source>
        <dbReference type="ARBA" id="ARBA00037238"/>
    </source>
</evidence>
<comment type="similarity">
    <text evidence="2">Belongs to the SWEET sugar transporter family.</text>
</comment>
<keyword evidence="7" id="KW-0677">Repeat</keyword>
<accession>A0AAV5D868</accession>
<evidence type="ECO:0000313" key="15">
    <source>
        <dbReference type="Proteomes" id="UP001054889"/>
    </source>
</evidence>
<keyword evidence="6 13" id="KW-0812">Transmembrane</keyword>
<dbReference type="InterPro" id="IPR047664">
    <property type="entry name" value="SWEET"/>
</dbReference>
<dbReference type="GO" id="GO:0051119">
    <property type="term" value="F:sugar transmembrane transporter activity"/>
    <property type="evidence" value="ECO:0007669"/>
    <property type="project" value="InterPro"/>
</dbReference>